<dbReference type="InterPro" id="IPR011527">
    <property type="entry name" value="ABC1_TM_dom"/>
</dbReference>
<feature type="domain" description="ABC transmembrane type-1" evidence="11">
    <location>
        <begin position="8"/>
        <end position="283"/>
    </location>
</feature>
<dbReference type="Pfam" id="PF00005">
    <property type="entry name" value="ABC_tran"/>
    <property type="match status" value="1"/>
</dbReference>
<keyword evidence="4" id="KW-0547">Nucleotide-binding</keyword>
<evidence type="ECO:0000256" key="7">
    <source>
        <dbReference type="ARBA" id="ARBA00023136"/>
    </source>
</evidence>
<keyword evidence="7 9" id="KW-0472">Membrane</keyword>
<dbReference type="GO" id="GO:0005524">
    <property type="term" value="F:ATP binding"/>
    <property type="evidence" value="ECO:0007669"/>
    <property type="project" value="UniProtKB-KW"/>
</dbReference>
<keyword evidence="5" id="KW-0067">ATP-binding</keyword>
<dbReference type="SMART" id="SM00382">
    <property type="entry name" value="AAA"/>
    <property type="match status" value="1"/>
</dbReference>
<dbReference type="InterPro" id="IPR003439">
    <property type="entry name" value="ABC_transporter-like_ATP-bd"/>
</dbReference>
<evidence type="ECO:0000256" key="4">
    <source>
        <dbReference type="ARBA" id="ARBA00022741"/>
    </source>
</evidence>
<dbReference type="PROSITE" id="PS00211">
    <property type="entry name" value="ABC_TRANSPORTER_1"/>
    <property type="match status" value="1"/>
</dbReference>
<dbReference type="PROSITE" id="PS50929">
    <property type="entry name" value="ABC_TM1F"/>
    <property type="match status" value="1"/>
</dbReference>
<dbReference type="Gene3D" id="3.40.50.300">
    <property type="entry name" value="P-loop containing nucleotide triphosphate hydrolases"/>
    <property type="match status" value="1"/>
</dbReference>
<evidence type="ECO:0000256" key="2">
    <source>
        <dbReference type="ARBA" id="ARBA00022475"/>
    </source>
</evidence>
<dbReference type="InterPro" id="IPR003593">
    <property type="entry name" value="AAA+_ATPase"/>
</dbReference>
<dbReference type="GO" id="GO:0016887">
    <property type="term" value="F:ATP hydrolysis activity"/>
    <property type="evidence" value="ECO:0007669"/>
    <property type="project" value="InterPro"/>
</dbReference>
<dbReference type="CDD" id="cd03246">
    <property type="entry name" value="ABCC_Protease_Secretion"/>
    <property type="match status" value="1"/>
</dbReference>
<feature type="domain" description="ABC transporter" evidence="10">
    <location>
        <begin position="314"/>
        <end position="549"/>
    </location>
</feature>
<feature type="transmembrane region" description="Helical" evidence="9">
    <location>
        <begin position="42"/>
        <end position="62"/>
    </location>
</feature>
<dbReference type="Pfam" id="PF00664">
    <property type="entry name" value="ABC_membrane"/>
    <property type="match status" value="1"/>
</dbReference>
<evidence type="ECO:0000259" key="11">
    <source>
        <dbReference type="PROSITE" id="PS50929"/>
    </source>
</evidence>
<feature type="compositionally biased region" description="Basic and acidic residues" evidence="8">
    <location>
        <begin position="549"/>
        <end position="561"/>
    </location>
</feature>
<comment type="subcellular location">
    <subcellularLocation>
        <location evidence="1">Cell membrane</location>
        <topology evidence="1">Multi-pass membrane protein</topology>
    </subcellularLocation>
</comment>
<evidence type="ECO:0000313" key="12">
    <source>
        <dbReference type="EMBL" id="QGW84989.1"/>
    </source>
</evidence>
<accession>A0A6I6HQ15</accession>
<sequence>MKPLLFNMALFSFVINLLYLVPALFMLQVFDRVIPTNSRETLWVLLAGVGAALAILFVLDYVRLRLQHLSGNIVDERLSPPVVHAVVTAMARSPLNARPDAMRDIATLRGLFSANGLTALMDAPWIVVYVAVIAFFHPALGLGAAGAAIVMIGLAWLNDRMSRKALDAVQKETRSASRYVEGSLRNAEVLQAMGMTERLLGRWRKQQDEALALQGASSHSSVMFSAASRFLRQGVQVMMMSIGAYLVLTQSASAGVMIATTVLLGRALQPVEQIVGSWRVLNEARSAYRRLRDLCGYFDKGEPQMSLPRPVGELRVEGVSLRLPGTEKLALTGVSLNLAAGEALAIIGASAAGKSTLARLLTGIWQPTIGTVRLDGADLSSWPRSELGPWIGYVPQDVELFDGTVADNIGRLSKSDPKAVIAAAKRANAHDMILQLPKGYDTPIGEAGARLSPGQRQRIALARAMYGDVRLVVLDEPNASLDAEGEIALAHALSSLRAEGVTSIVVTHRPSLVAHVDKILILEAGHVKQFGPAGEVMKAMQKQSQAAVAERERERERERSA</sequence>
<evidence type="ECO:0000259" key="10">
    <source>
        <dbReference type="PROSITE" id="PS50893"/>
    </source>
</evidence>
<dbReference type="GO" id="GO:0034040">
    <property type="term" value="F:ATPase-coupled lipid transmembrane transporter activity"/>
    <property type="evidence" value="ECO:0007669"/>
    <property type="project" value="TreeGrafter"/>
</dbReference>
<proteinExistence type="predicted"/>
<dbReference type="InterPro" id="IPR017871">
    <property type="entry name" value="ABC_transporter-like_CS"/>
</dbReference>
<dbReference type="InterPro" id="IPR027417">
    <property type="entry name" value="P-loop_NTPase"/>
</dbReference>
<dbReference type="AlphaFoldDB" id="A0A6I6HQ15"/>
<organism evidence="12 13">
    <name type="scientific">Variovorax paradoxus</name>
    <dbReference type="NCBI Taxonomy" id="34073"/>
    <lineage>
        <taxon>Bacteria</taxon>
        <taxon>Pseudomonadati</taxon>
        <taxon>Pseudomonadota</taxon>
        <taxon>Betaproteobacteria</taxon>
        <taxon>Burkholderiales</taxon>
        <taxon>Comamonadaceae</taxon>
        <taxon>Variovorax</taxon>
    </lineage>
</organism>
<protein>
    <submittedName>
        <fullName evidence="12">Type I secretion system permease/ATPase</fullName>
    </submittedName>
</protein>
<dbReference type="Gene3D" id="1.20.1560.10">
    <property type="entry name" value="ABC transporter type 1, transmembrane domain"/>
    <property type="match status" value="1"/>
</dbReference>
<keyword evidence="3 9" id="KW-0812">Transmembrane</keyword>
<dbReference type="InterPro" id="IPR039421">
    <property type="entry name" value="Type_1_exporter"/>
</dbReference>
<keyword evidence="2" id="KW-1003">Cell membrane</keyword>
<evidence type="ECO:0000313" key="13">
    <source>
        <dbReference type="Proteomes" id="UP000425817"/>
    </source>
</evidence>
<gene>
    <name evidence="12" type="ORF">GOQ09_12690</name>
</gene>
<dbReference type="NCBIfam" id="TIGR01842">
    <property type="entry name" value="type_I_sec_PrtD"/>
    <property type="match status" value="1"/>
</dbReference>
<evidence type="ECO:0000256" key="5">
    <source>
        <dbReference type="ARBA" id="ARBA00022840"/>
    </source>
</evidence>
<evidence type="ECO:0000256" key="3">
    <source>
        <dbReference type="ARBA" id="ARBA00022692"/>
    </source>
</evidence>
<dbReference type="GO" id="GO:0030253">
    <property type="term" value="P:protein secretion by the type I secretion system"/>
    <property type="evidence" value="ECO:0007669"/>
    <property type="project" value="InterPro"/>
</dbReference>
<evidence type="ECO:0000256" key="9">
    <source>
        <dbReference type="SAM" id="Phobius"/>
    </source>
</evidence>
<evidence type="ECO:0000256" key="8">
    <source>
        <dbReference type="SAM" id="MobiDB-lite"/>
    </source>
</evidence>
<dbReference type="EMBL" id="CP046622">
    <property type="protein sequence ID" value="QGW84989.1"/>
    <property type="molecule type" value="Genomic_DNA"/>
</dbReference>
<feature type="transmembrane region" description="Helical" evidence="9">
    <location>
        <begin position="126"/>
        <end position="157"/>
    </location>
</feature>
<feature type="transmembrane region" description="Helical" evidence="9">
    <location>
        <begin position="242"/>
        <end position="264"/>
    </location>
</feature>
<dbReference type="SUPFAM" id="SSF90123">
    <property type="entry name" value="ABC transporter transmembrane region"/>
    <property type="match status" value="1"/>
</dbReference>
<dbReference type="Proteomes" id="UP000425817">
    <property type="component" value="Chromosome"/>
</dbReference>
<dbReference type="GO" id="GO:0005886">
    <property type="term" value="C:plasma membrane"/>
    <property type="evidence" value="ECO:0007669"/>
    <property type="project" value="UniProtKB-SubCell"/>
</dbReference>
<dbReference type="InterPro" id="IPR010128">
    <property type="entry name" value="ATPase_T1SS_PrtD-like"/>
</dbReference>
<feature type="region of interest" description="Disordered" evidence="8">
    <location>
        <begin position="541"/>
        <end position="561"/>
    </location>
</feature>
<name>A0A6I6HQ15_VARPD</name>
<dbReference type="PANTHER" id="PTHR24221">
    <property type="entry name" value="ATP-BINDING CASSETTE SUB-FAMILY B"/>
    <property type="match status" value="1"/>
</dbReference>
<dbReference type="PANTHER" id="PTHR24221:SF248">
    <property type="entry name" value="ABC TRANSPORTER TRANSMEMBRANE REGION"/>
    <property type="match status" value="1"/>
</dbReference>
<dbReference type="GO" id="GO:0030256">
    <property type="term" value="C:type I protein secretion system complex"/>
    <property type="evidence" value="ECO:0007669"/>
    <property type="project" value="InterPro"/>
</dbReference>
<evidence type="ECO:0000256" key="1">
    <source>
        <dbReference type="ARBA" id="ARBA00004651"/>
    </source>
</evidence>
<reference evidence="12 13" key="1">
    <citation type="submission" date="2019-12" db="EMBL/GenBank/DDBJ databases">
        <title>Hybrid Genome Assemblies of two High G+C Isolates from Undergraduate Microbiology Courses.</title>
        <authorList>
            <person name="Ne Ville C.J."/>
            <person name="Enright D."/>
            <person name="Hernandez I."/>
            <person name="Dodsworth J."/>
            <person name="Orwin P.M."/>
        </authorList>
    </citation>
    <scope>NUCLEOTIDE SEQUENCE [LARGE SCALE GENOMIC DNA]</scope>
    <source>
        <strain evidence="12 13">CSUSB</strain>
    </source>
</reference>
<keyword evidence="6 9" id="KW-1133">Transmembrane helix</keyword>
<dbReference type="GO" id="GO:0140359">
    <property type="term" value="F:ABC-type transporter activity"/>
    <property type="evidence" value="ECO:0007669"/>
    <property type="project" value="InterPro"/>
</dbReference>
<dbReference type="PROSITE" id="PS50893">
    <property type="entry name" value="ABC_TRANSPORTER_2"/>
    <property type="match status" value="1"/>
</dbReference>
<evidence type="ECO:0000256" key="6">
    <source>
        <dbReference type="ARBA" id="ARBA00022989"/>
    </source>
</evidence>
<dbReference type="SUPFAM" id="SSF52540">
    <property type="entry name" value="P-loop containing nucleoside triphosphate hydrolases"/>
    <property type="match status" value="1"/>
</dbReference>
<dbReference type="InterPro" id="IPR036640">
    <property type="entry name" value="ABC1_TM_sf"/>
</dbReference>
<dbReference type="OrthoDB" id="8554730at2"/>
<feature type="transmembrane region" description="Helical" evidence="9">
    <location>
        <begin position="6"/>
        <end position="30"/>
    </location>
</feature>